<evidence type="ECO:0000256" key="1">
    <source>
        <dbReference type="SAM" id="MobiDB-lite"/>
    </source>
</evidence>
<dbReference type="AlphaFoldDB" id="A0A2T0GTL8"/>
<evidence type="ECO:0000313" key="2">
    <source>
        <dbReference type="EMBL" id="PRW62441.1"/>
    </source>
</evidence>
<reference evidence="2 3" key="1">
    <citation type="submission" date="2018-03" db="EMBL/GenBank/DDBJ databases">
        <title>Actinopolyspora mortivallis from Sahara, screening for active biomolecules.</title>
        <authorList>
            <person name="Selama O."/>
            <person name="Wellington E.M.H."/>
            <person name="Hacene H."/>
        </authorList>
    </citation>
    <scope>NUCLEOTIDE SEQUENCE [LARGE SCALE GENOMIC DNA]</scope>
    <source>
        <strain evidence="2 3">M5A</strain>
    </source>
</reference>
<keyword evidence="3" id="KW-1185">Reference proteome</keyword>
<protein>
    <recommendedName>
        <fullName evidence="4">PE domain-containing protein</fullName>
    </recommendedName>
</protein>
<proteinExistence type="predicted"/>
<comment type="caution">
    <text evidence="2">The sequence shown here is derived from an EMBL/GenBank/DDBJ whole genome shotgun (WGS) entry which is preliminary data.</text>
</comment>
<organism evidence="2 3">
    <name type="scientific">Actinopolyspora mortivallis</name>
    <dbReference type="NCBI Taxonomy" id="33906"/>
    <lineage>
        <taxon>Bacteria</taxon>
        <taxon>Bacillati</taxon>
        <taxon>Actinomycetota</taxon>
        <taxon>Actinomycetes</taxon>
        <taxon>Actinopolysporales</taxon>
        <taxon>Actinopolysporaceae</taxon>
        <taxon>Actinopolyspora</taxon>
    </lineage>
</organism>
<evidence type="ECO:0000313" key="3">
    <source>
        <dbReference type="Proteomes" id="UP000239352"/>
    </source>
</evidence>
<evidence type="ECO:0008006" key="4">
    <source>
        <dbReference type="Google" id="ProtNLM"/>
    </source>
</evidence>
<feature type="region of interest" description="Disordered" evidence="1">
    <location>
        <begin position="1"/>
        <end position="29"/>
    </location>
</feature>
<sequence>MFVPDSSPRDGVTGALPPTEAAGRAGSMSVEPSAVPNLIEALQSSLDSVGVQIGHAVTELRIRPWAGDPVSTGTAEKFNERSVGGEQAALTALCGYRDRLQEAVDALRSVEREYRGTEESNVTRLHTGC</sequence>
<gene>
    <name evidence="2" type="ORF">CEP50_15500</name>
</gene>
<name>A0A2T0GTL8_ACTMO</name>
<dbReference type="InParanoid" id="A0A2T0GTL8"/>
<accession>A0A2T0GTL8</accession>
<dbReference type="Proteomes" id="UP000239352">
    <property type="component" value="Unassembled WGS sequence"/>
</dbReference>
<dbReference type="EMBL" id="PVSR01000032">
    <property type="protein sequence ID" value="PRW62441.1"/>
    <property type="molecule type" value="Genomic_DNA"/>
</dbReference>
<dbReference type="STRING" id="1050202.GCA_000384035_02907"/>